<accession>A0A2R4TA61</accession>
<sequence>MVSRRALAAIDGHGAADGALAARYDERIGILVEFLTRCRWRSLTADALSRQLVTVLDAWRHESQWLEVELRRLLDDDS</sequence>
<gene>
    <name evidence="1" type="ORF">SLUN_31295</name>
</gene>
<dbReference type="KEGG" id="slk:SLUN_31295"/>
<organism evidence="1 2">
    <name type="scientific">Streptomyces lunaelactis</name>
    <dbReference type="NCBI Taxonomy" id="1535768"/>
    <lineage>
        <taxon>Bacteria</taxon>
        <taxon>Bacillati</taxon>
        <taxon>Actinomycetota</taxon>
        <taxon>Actinomycetes</taxon>
        <taxon>Kitasatosporales</taxon>
        <taxon>Streptomycetaceae</taxon>
        <taxon>Streptomyces</taxon>
    </lineage>
</organism>
<dbReference type="Proteomes" id="UP000244201">
    <property type="component" value="Chromosome"/>
</dbReference>
<proteinExistence type="predicted"/>
<evidence type="ECO:0000313" key="2">
    <source>
        <dbReference type="Proteomes" id="UP000244201"/>
    </source>
</evidence>
<reference evidence="1 2" key="1">
    <citation type="submission" date="2018-01" db="EMBL/GenBank/DDBJ databases">
        <title>Complete genome sequence of Streptomyces lunaelactis MM109T, a Ferroverdin A producer isolated from cave moonmilk deposits.</title>
        <authorList>
            <person name="Naome A."/>
            <person name="Martinet L."/>
            <person name="Maciejewska M."/>
            <person name="Anderssen S."/>
            <person name="Adam D."/>
            <person name="Tenconi E."/>
            <person name="Deflandre B."/>
            <person name="Arguelles-Arias A."/>
            <person name="Calusinska M."/>
            <person name="Copieters W."/>
            <person name="Karim L."/>
            <person name="Hanikenne M."/>
            <person name="Baurain D."/>
            <person name="van Wezel G."/>
            <person name="Smargiasso N."/>
            <person name="de Pauw E."/>
            <person name="Delfosse P."/>
            <person name="Rigali S."/>
        </authorList>
    </citation>
    <scope>NUCLEOTIDE SEQUENCE [LARGE SCALE GENOMIC DNA]</scope>
    <source>
        <strain evidence="1 2">MM109</strain>
    </source>
</reference>
<keyword evidence="2" id="KW-1185">Reference proteome</keyword>
<evidence type="ECO:0008006" key="3">
    <source>
        <dbReference type="Google" id="ProtNLM"/>
    </source>
</evidence>
<protein>
    <recommendedName>
        <fullName evidence="3">Transposase</fullName>
    </recommendedName>
</protein>
<dbReference type="AlphaFoldDB" id="A0A2R4TA61"/>
<dbReference type="EMBL" id="CP026304">
    <property type="protein sequence ID" value="AVZ76030.1"/>
    <property type="molecule type" value="Genomic_DNA"/>
</dbReference>
<name>A0A2R4TA61_9ACTN</name>
<evidence type="ECO:0000313" key="1">
    <source>
        <dbReference type="EMBL" id="AVZ76030.1"/>
    </source>
</evidence>